<name>A0A917PLE5_9MICO</name>
<dbReference type="InterPro" id="IPR000887">
    <property type="entry name" value="Aldlse_KDPG_KHG"/>
</dbReference>
<keyword evidence="7" id="KW-1185">Reference proteome</keyword>
<dbReference type="CDD" id="cd00452">
    <property type="entry name" value="KDPG_aldolase"/>
    <property type="match status" value="1"/>
</dbReference>
<evidence type="ECO:0000256" key="4">
    <source>
        <dbReference type="ARBA" id="ARBA00023239"/>
    </source>
</evidence>
<keyword evidence="4" id="KW-0456">Lyase</keyword>
<dbReference type="PANTHER" id="PTHR30246:SF1">
    <property type="entry name" value="2-DEHYDRO-3-DEOXY-6-PHOSPHOGALACTONATE ALDOLASE-RELATED"/>
    <property type="match status" value="1"/>
</dbReference>
<dbReference type="Proteomes" id="UP000636956">
    <property type="component" value="Unassembled WGS sequence"/>
</dbReference>
<evidence type="ECO:0000256" key="2">
    <source>
        <dbReference type="ARBA" id="ARBA00006906"/>
    </source>
</evidence>
<accession>A0A917PLE5</accession>
<dbReference type="SUPFAM" id="SSF51569">
    <property type="entry name" value="Aldolase"/>
    <property type="match status" value="1"/>
</dbReference>
<dbReference type="EMBL" id="BMMD01000012">
    <property type="protein sequence ID" value="GGJ83210.1"/>
    <property type="molecule type" value="Genomic_DNA"/>
</dbReference>
<dbReference type="InterPro" id="IPR013785">
    <property type="entry name" value="Aldolase_TIM"/>
</dbReference>
<organism evidence="6 7">
    <name type="scientific">Agromyces bauzanensis</name>
    <dbReference type="NCBI Taxonomy" id="1308924"/>
    <lineage>
        <taxon>Bacteria</taxon>
        <taxon>Bacillati</taxon>
        <taxon>Actinomycetota</taxon>
        <taxon>Actinomycetes</taxon>
        <taxon>Micrococcales</taxon>
        <taxon>Microbacteriaceae</taxon>
        <taxon>Agromyces</taxon>
    </lineage>
</organism>
<proteinExistence type="inferred from homology"/>
<dbReference type="Gene3D" id="3.20.20.70">
    <property type="entry name" value="Aldolase class I"/>
    <property type="match status" value="1"/>
</dbReference>
<dbReference type="RefSeq" id="WP_188743479.1">
    <property type="nucleotide sequence ID" value="NZ_BAABFW010000006.1"/>
</dbReference>
<reference evidence="6" key="1">
    <citation type="journal article" date="2014" name="Int. J. Syst. Evol. Microbiol.">
        <title>Complete genome sequence of Corynebacterium casei LMG S-19264T (=DSM 44701T), isolated from a smear-ripened cheese.</title>
        <authorList>
            <consortium name="US DOE Joint Genome Institute (JGI-PGF)"/>
            <person name="Walter F."/>
            <person name="Albersmeier A."/>
            <person name="Kalinowski J."/>
            <person name="Ruckert C."/>
        </authorList>
    </citation>
    <scope>NUCLEOTIDE SEQUENCE</scope>
    <source>
        <strain evidence="6">CGMCC 1.8984</strain>
    </source>
</reference>
<dbReference type="PANTHER" id="PTHR30246">
    <property type="entry name" value="2-KETO-3-DEOXY-6-PHOSPHOGLUCONATE ALDOLASE"/>
    <property type="match status" value="1"/>
</dbReference>
<gene>
    <name evidence="6" type="ORF">GCM10011372_21900</name>
</gene>
<dbReference type="AlphaFoldDB" id="A0A917PLE5"/>
<comment type="pathway">
    <text evidence="1">Carbohydrate acid metabolism.</text>
</comment>
<reference evidence="6" key="2">
    <citation type="submission" date="2020-09" db="EMBL/GenBank/DDBJ databases">
        <authorList>
            <person name="Sun Q."/>
            <person name="Zhou Y."/>
        </authorList>
    </citation>
    <scope>NUCLEOTIDE SEQUENCE</scope>
    <source>
        <strain evidence="6">CGMCC 1.8984</strain>
    </source>
</reference>
<dbReference type="Pfam" id="PF01081">
    <property type="entry name" value="Aldolase"/>
    <property type="match status" value="1"/>
</dbReference>
<comment type="similarity">
    <text evidence="2">Belongs to the KHG/KDPG aldolase family.</text>
</comment>
<evidence type="ECO:0000313" key="6">
    <source>
        <dbReference type="EMBL" id="GGJ83210.1"/>
    </source>
</evidence>
<dbReference type="GO" id="GO:0016829">
    <property type="term" value="F:lyase activity"/>
    <property type="evidence" value="ECO:0007669"/>
    <property type="project" value="UniProtKB-KW"/>
</dbReference>
<comment type="caution">
    <text evidence="6">The sequence shown here is derived from an EMBL/GenBank/DDBJ whole genome shotgun (WGS) entry which is preliminary data.</text>
</comment>
<protein>
    <submittedName>
        <fullName evidence="6">Aldolase</fullName>
    </submittedName>
</protein>
<evidence type="ECO:0000256" key="5">
    <source>
        <dbReference type="ARBA" id="ARBA00023277"/>
    </source>
</evidence>
<sequence length="204" mass="20265">MSSDWFELQLAASPVLVILRGLGPARSVELAERAWAAGVPLVEIPLQRPDDALALRAVRAAGGTRPVGAGTVLDVGDLDAAAGAGADFAVSPGVDTAVLAEAAARGIPLLPGVATATDIQTCLTHGYRWLKAFPAAQLGTGWFAAMRGPFPDVSFVATGGVTPAEAADYLAAGARAVALGSAFAGEDAVAGVAALLAGPAQGAR</sequence>
<evidence type="ECO:0000313" key="7">
    <source>
        <dbReference type="Proteomes" id="UP000636956"/>
    </source>
</evidence>
<keyword evidence="5" id="KW-0119">Carbohydrate metabolism</keyword>
<evidence type="ECO:0000256" key="1">
    <source>
        <dbReference type="ARBA" id="ARBA00004761"/>
    </source>
</evidence>
<comment type="subunit">
    <text evidence="3">Homotrimer.</text>
</comment>
<evidence type="ECO:0000256" key="3">
    <source>
        <dbReference type="ARBA" id="ARBA00011233"/>
    </source>
</evidence>